<accession>A0ABR5HJ33</accession>
<name>A0ABR5HJ33_9HYPH</name>
<evidence type="ECO:0000313" key="1">
    <source>
        <dbReference type="EMBL" id="KMO26594.1"/>
    </source>
</evidence>
<gene>
    <name evidence="1" type="ORF">QR79_01410</name>
</gene>
<dbReference type="Proteomes" id="UP000036471">
    <property type="component" value="Unassembled WGS sequence"/>
</dbReference>
<reference evidence="1 2" key="1">
    <citation type="submission" date="2014-11" db="EMBL/GenBank/DDBJ databases">
        <title>Comparative genomics of Methylobacterium species.</title>
        <authorList>
            <person name="Chaudhry V."/>
            <person name="Patil P.B."/>
        </authorList>
    </citation>
    <scope>NUCLEOTIDE SEQUENCE [LARGE SCALE GENOMIC DNA]</scope>
    <source>
        <strain evidence="1 2">SE3.6</strain>
    </source>
</reference>
<protein>
    <recommendedName>
        <fullName evidence="3">Cytotoxic translational repressor of toxin-antitoxin stability system</fullName>
    </recommendedName>
</protein>
<proteinExistence type="predicted"/>
<organism evidence="1 2">
    <name type="scientific">Methylobacterium indicum</name>
    <dbReference type="NCBI Taxonomy" id="1775910"/>
    <lineage>
        <taxon>Bacteria</taxon>
        <taxon>Pseudomonadati</taxon>
        <taxon>Pseudomonadota</taxon>
        <taxon>Alphaproteobacteria</taxon>
        <taxon>Hyphomicrobiales</taxon>
        <taxon>Methylobacteriaceae</taxon>
        <taxon>Methylobacterium</taxon>
    </lineage>
</organism>
<dbReference type="RefSeq" id="WP_048460982.1">
    <property type="nucleotide sequence ID" value="NZ_JTHG01000013.1"/>
</dbReference>
<sequence length="99" mass="11582">MVALRISDRFRARLALLSEGRREHIINRMIRFQRDPQEPQLRLRPLRCAPGHYLIDSARYDRIVLRTDLIDGEAVYTAIDCGGHEIIEEWERAARPLSS</sequence>
<dbReference type="EMBL" id="JTHG01000013">
    <property type="protein sequence ID" value="KMO26594.1"/>
    <property type="molecule type" value="Genomic_DNA"/>
</dbReference>
<evidence type="ECO:0008006" key="3">
    <source>
        <dbReference type="Google" id="ProtNLM"/>
    </source>
</evidence>
<keyword evidence="2" id="KW-1185">Reference proteome</keyword>
<evidence type="ECO:0000313" key="2">
    <source>
        <dbReference type="Proteomes" id="UP000036471"/>
    </source>
</evidence>
<comment type="caution">
    <text evidence="1">The sequence shown here is derived from an EMBL/GenBank/DDBJ whole genome shotgun (WGS) entry which is preliminary data.</text>
</comment>